<evidence type="ECO:0000256" key="4">
    <source>
        <dbReference type="ARBA" id="ARBA00023163"/>
    </source>
</evidence>
<evidence type="ECO:0000256" key="1">
    <source>
        <dbReference type="ARBA" id="ARBA00009437"/>
    </source>
</evidence>
<dbReference type="Proteomes" id="UP000273044">
    <property type="component" value="Chromosome"/>
</dbReference>
<dbReference type="InterPro" id="IPR005119">
    <property type="entry name" value="LysR_subst-bd"/>
</dbReference>
<dbReference type="InterPro" id="IPR036390">
    <property type="entry name" value="WH_DNA-bd_sf"/>
</dbReference>
<keyword evidence="2" id="KW-0805">Transcription regulation</keyword>
<organism evidence="7 8">
    <name type="scientific">Arachnia propionica</name>
    <dbReference type="NCBI Taxonomy" id="1750"/>
    <lineage>
        <taxon>Bacteria</taxon>
        <taxon>Bacillati</taxon>
        <taxon>Actinomycetota</taxon>
        <taxon>Actinomycetes</taxon>
        <taxon>Propionibacteriales</taxon>
        <taxon>Propionibacteriaceae</taxon>
        <taxon>Arachnia</taxon>
    </lineage>
</organism>
<dbReference type="AlphaFoldDB" id="A0A3N4CWN4"/>
<dbReference type="GeneID" id="64405957"/>
<dbReference type="SUPFAM" id="SSF46785">
    <property type="entry name" value="Winged helix' DNA-binding domain"/>
    <property type="match status" value="1"/>
</dbReference>
<dbReference type="GO" id="GO:0003677">
    <property type="term" value="F:DNA binding"/>
    <property type="evidence" value="ECO:0007669"/>
    <property type="project" value="UniProtKB-KW"/>
</dbReference>
<sequence length="310" mass="33661">MDTNVLRWFQLVADGATVTEVSELEWTSQPGISRALARLSDEVGAPLLRREGRVLRLTHAGAMFKHHVDAMLHQLDDGLAEVAQLMDPESGLVTVAFPHSLGEWLVPGIAAGFLQRHPDVQLDLSARHDETVPATGTGSEVDLELTTLRPHGRAHHWRGLLREPIRLLLPEGHPLAATEDPVPIARLGGERLVAMRQTSQLRAVTDSLLSRRGVETEAGLVADDLPTLYGYVAAGLGVALAPGRSVAGVRLQALAEDDAFREIGLSWAAGRRMLPSATLFRDHILGLAKSRRLPRPPGTFDEEHPLKSST</sequence>
<dbReference type="Pfam" id="PF03466">
    <property type="entry name" value="LysR_substrate"/>
    <property type="match status" value="1"/>
</dbReference>
<dbReference type="InterPro" id="IPR000847">
    <property type="entry name" value="LysR_HTH_N"/>
</dbReference>
<reference evidence="7 8" key="1">
    <citation type="submission" date="2018-12" db="EMBL/GenBank/DDBJ databases">
        <authorList>
            <consortium name="Pathogen Informatics"/>
        </authorList>
    </citation>
    <scope>NUCLEOTIDE SEQUENCE [LARGE SCALE GENOMIC DNA]</scope>
    <source>
        <strain evidence="7 8">NCTC12967</strain>
    </source>
</reference>
<dbReference type="PANTHER" id="PTHR30346">
    <property type="entry name" value="TRANSCRIPTIONAL DUAL REGULATOR HCAR-RELATED"/>
    <property type="match status" value="1"/>
</dbReference>
<dbReference type="OrthoDB" id="3181812at2"/>
<reference evidence="6" key="2">
    <citation type="submission" date="2021-03" db="EMBL/GenBank/DDBJ databases">
        <title>Human Oral Microbial Genomes.</title>
        <authorList>
            <person name="Johnston C.D."/>
            <person name="Chen T."/>
            <person name="Dewhirst F.E."/>
        </authorList>
    </citation>
    <scope>NUCLEOTIDE SEQUENCE</scope>
    <source>
        <strain evidence="6">F0714</strain>
    </source>
</reference>
<keyword evidence="8" id="KW-1185">Reference proteome</keyword>
<gene>
    <name evidence="7" type="primary">gltC</name>
    <name evidence="6" type="ORF">J5A53_13390</name>
    <name evidence="7" type="ORF">NCTC12967_00460</name>
</gene>
<dbReference type="Gene3D" id="1.10.10.10">
    <property type="entry name" value="Winged helix-like DNA-binding domain superfamily/Winged helix DNA-binding domain"/>
    <property type="match status" value="1"/>
</dbReference>
<dbReference type="SUPFAM" id="SSF53850">
    <property type="entry name" value="Periplasmic binding protein-like II"/>
    <property type="match status" value="1"/>
</dbReference>
<evidence type="ECO:0000313" key="8">
    <source>
        <dbReference type="Proteomes" id="UP000273044"/>
    </source>
</evidence>
<dbReference type="GO" id="GO:0003700">
    <property type="term" value="F:DNA-binding transcription factor activity"/>
    <property type="evidence" value="ECO:0007669"/>
    <property type="project" value="InterPro"/>
</dbReference>
<dbReference type="EMBL" id="LR134406">
    <property type="protein sequence ID" value="VEH69196.1"/>
    <property type="molecule type" value="Genomic_DNA"/>
</dbReference>
<evidence type="ECO:0000256" key="2">
    <source>
        <dbReference type="ARBA" id="ARBA00023015"/>
    </source>
</evidence>
<dbReference type="GO" id="GO:0032993">
    <property type="term" value="C:protein-DNA complex"/>
    <property type="evidence" value="ECO:0007669"/>
    <property type="project" value="TreeGrafter"/>
</dbReference>
<dbReference type="Proteomes" id="UP000677180">
    <property type="component" value="Chromosome"/>
</dbReference>
<accession>A0A3N4CWN4</accession>
<dbReference type="RefSeq" id="WP_014845594.1">
    <property type="nucleotide sequence ID" value="NZ_CAUVFS010000004.1"/>
</dbReference>
<name>A0A3N4CWN4_9ACTN</name>
<proteinExistence type="inferred from homology"/>
<dbReference type="Gene3D" id="3.40.190.290">
    <property type="match status" value="1"/>
</dbReference>
<evidence type="ECO:0000259" key="5">
    <source>
        <dbReference type="PROSITE" id="PS50931"/>
    </source>
</evidence>
<comment type="similarity">
    <text evidence="1">Belongs to the LysR transcriptional regulatory family.</text>
</comment>
<dbReference type="InterPro" id="IPR036388">
    <property type="entry name" value="WH-like_DNA-bd_sf"/>
</dbReference>
<dbReference type="Pfam" id="PF00126">
    <property type="entry name" value="HTH_1"/>
    <property type="match status" value="1"/>
</dbReference>
<dbReference type="OMA" id="AIKQCVI"/>
<evidence type="ECO:0000313" key="6">
    <source>
        <dbReference type="EMBL" id="QUC10744.1"/>
    </source>
</evidence>
<protein>
    <submittedName>
        <fullName evidence="7">HTH-type transcriptional regulator gltC</fullName>
    </submittedName>
    <submittedName>
        <fullName evidence="6">LysR family transcriptional regulator</fullName>
    </submittedName>
</protein>
<evidence type="ECO:0000313" key="7">
    <source>
        <dbReference type="EMBL" id="VEH69196.1"/>
    </source>
</evidence>
<dbReference type="EMBL" id="CP072385">
    <property type="protein sequence ID" value="QUC10744.1"/>
    <property type="molecule type" value="Genomic_DNA"/>
</dbReference>
<dbReference type="PANTHER" id="PTHR30346:SF28">
    <property type="entry name" value="HTH-TYPE TRANSCRIPTIONAL REGULATOR CYNR"/>
    <property type="match status" value="1"/>
</dbReference>
<keyword evidence="4" id="KW-0804">Transcription</keyword>
<feature type="domain" description="HTH lysR-type" evidence="5">
    <location>
        <begin position="1"/>
        <end position="58"/>
    </location>
</feature>
<dbReference type="PROSITE" id="PS50931">
    <property type="entry name" value="HTH_LYSR"/>
    <property type="match status" value="1"/>
</dbReference>
<evidence type="ECO:0000256" key="3">
    <source>
        <dbReference type="ARBA" id="ARBA00023125"/>
    </source>
</evidence>
<keyword evidence="3" id="KW-0238">DNA-binding</keyword>